<comment type="caution">
    <text evidence="3">The sequence shown here is derived from an EMBL/GenBank/DDBJ whole genome shotgun (WGS) entry which is preliminary data.</text>
</comment>
<dbReference type="PANTHER" id="PTHR35862:SF1">
    <property type="entry name" value="FELS-2 PROPHAGE PROTEIN"/>
    <property type="match status" value="1"/>
</dbReference>
<dbReference type="EMBL" id="WMIE01000008">
    <property type="protein sequence ID" value="MTH78753.1"/>
    <property type="molecule type" value="Genomic_DNA"/>
</dbReference>
<evidence type="ECO:0000259" key="1">
    <source>
        <dbReference type="Pfam" id="PF26078"/>
    </source>
</evidence>
<feature type="domain" description="Baseplate J-like central" evidence="1">
    <location>
        <begin position="133"/>
        <end position="206"/>
    </location>
</feature>
<evidence type="ECO:0000259" key="2">
    <source>
        <dbReference type="Pfam" id="PF26079"/>
    </source>
</evidence>
<dbReference type="InterPro" id="IPR058530">
    <property type="entry name" value="Baseplate_J-like_C"/>
</dbReference>
<protein>
    <submittedName>
        <fullName evidence="3">Baseplate assembly protein</fullName>
    </submittedName>
</protein>
<dbReference type="PANTHER" id="PTHR35862">
    <property type="entry name" value="FELS-2 PROPHAGE PROTEIN"/>
    <property type="match status" value="1"/>
</dbReference>
<keyword evidence="4" id="KW-1185">Reference proteome</keyword>
<name>A0A6L6J9C3_9RHOB</name>
<organism evidence="3 4">
    <name type="scientific">Paracoccus aestuariivivens</name>
    <dbReference type="NCBI Taxonomy" id="1820333"/>
    <lineage>
        <taxon>Bacteria</taxon>
        <taxon>Pseudomonadati</taxon>
        <taxon>Pseudomonadota</taxon>
        <taxon>Alphaproteobacteria</taxon>
        <taxon>Rhodobacterales</taxon>
        <taxon>Paracoccaceae</taxon>
        <taxon>Paracoccus</taxon>
    </lineage>
</organism>
<feature type="domain" description="Baseplate J-like C-terminal" evidence="2">
    <location>
        <begin position="212"/>
        <end position="293"/>
    </location>
</feature>
<dbReference type="InterPro" id="IPR058531">
    <property type="entry name" value="Baseplate_J_M"/>
</dbReference>
<evidence type="ECO:0000313" key="4">
    <source>
        <dbReference type="Proteomes" id="UP000478183"/>
    </source>
</evidence>
<dbReference type="Pfam" id="PF26079">
    <property type="entry name" value="Baseplate_J_C"/>
    <property type="match status" value="1"/>
</dbReference>
<gene>
    <name evidence="3" type="ORF">GL286_13555</name>
</gene>
<dbReference type="PIRSF" id="PIRSF020481">
    <property type="entry name" value="BAP"/>
    <property type="match status" value="1"/>
</dbReference>
<dbReference type="InterPro" id="IPR052726">
    <property type="entry name" value="Phage_Baseplate_Hub"/>
</dbReference>
<reference evidence="3 4" key="1">
    <citation type="submission" date="2019-11" db="EMBL/GenBank/DDBJ databases">
        <authorList>
            <person name="Dong K."/>
        </authorList>
    </citation>
    <scope>NUCLEOTIDE SEQUENCE [LARGE SCALE GENOMIC DNA]</scope>
    <source>
        <strain evidence="3 4">NBRC 111993</strain>
    </source>
</reference>
<dbReference type="RefSeq" id="WP_155096113.1">
    <property type="nucleotide sequence ID" value="NZ_WMIE01000008.1"/>
</dbReference>
<dbReference type="Pfam" id="PF26078">
    <property type="entry name" value="Baseplate_J_M"/>
    <property type="match status" value="1"/>
</dbReference>
<accession>A0A6L6J9C3</accession>
<dbReference type="OrthoDB" id="9793802at2"/>
<dbReference type="Proteomes" id="UP000478183">
    <property type="component" value="Unassembled WGS sequence"/>
</dbReference>
<sequence length="295" mass="30988">MAGTYTAIDLSQVPAPSVVETIDYEIILAQMIEDLRLRMPAFTALVESDPAYKILEVCAYREVILRQRVNEAARAVMLSYATGTDLENLAALFGVTRLVIDPGDPDALPPVPATYETDTDLRRRTQLSLEGFSTAGPSGAYIYHALSAHGDVLDVSATSPTPGDVLISILSRSGSGVPGTDVLNVVEAALNDESVRPLCDTVTVQAAGIVSYAISATLQMLPGPDPSVVLAEAQVAVATYAAAQHRMGLDIAISGIHAALHRPGVAQVNLTSPTANITISETQASWCTAISVTMA</sequence>
<dbReference type="AlphaFoldDB" id="A0A6L6J9C3"/>
<dbReference type="InterPro" id="IPR014507">
    <property type="entry name" value="Baseplate_assembly_J_pred"/>
</dbReference>
<proteinExistence type="predicted"/>
<evidence type="ECO:0000313" key="3">
    <source>
        <dbReference type="EMBL" id="MTH78753.1"/>
    </source>
</evidence>